<proteinExistence type="predicted"/>
<dbReference type="Proteomes" id="UP000489600">
    <property type="component" value="Unassembled WGS sequence"/>
</dbReference>
<gene>
    <name evidence="1" type="ORF">ANE_LOCUS19257</name>
</gene>
<sequence length="130" mass="14487">MPSHLSALGRDNFRYECLNNTFKHLLYRLKLGLVGFSFGDFGCVVRFREVANDIVWRVKPGPEDRLLADAIKYGNAMRWKPEPMQAASAEIDQPNDLSSFSIGSTAKRASLFGAGSSGAKRKGVKPRRRP</sequence>
<reference evidence="1" key="1">
    <citation type="submission" date="2019-07" db="EMBL/GenBank/DDBJ databases">
        <authorList>
            <person name="Dittberner H."/>
        </authorList>
    </citation>
    <scope>NUCLEOTIDE SEQUENCE [LARGE SCALE GENOMIC DNA]</scope>
</reference>
<dbReference type="EMBL" id="CABITT030000006">
    <property type="protein sequence ID" value="VVB08813.1"/>
    <property type="molecule type" value="Genomic_DNA"/>
</dbReference>
<protein>
    <submittedName>
        <fullName evidence="1">Uncharacterized protein</fullName>
    </submittedName>
</protein>
<name>A0A565C567_9BRAS</name>
<dbReference type="AlphaFoldDB" id="A0A565C567"/>
<keyword evidence="2" id="KW-1185">Reference proteome</keyword>
<evidence type="ECO:0000313" key="1">
    <source>
        <dbReference type="EMBL" id="VVB08813.1"/>
    </source>
</evidence>
<organism evidence="1 2">
    <name type="scientific">Arabis nemorensis</name>
    <dbReference type="NCBI Taxonomy" id="586526"/>
    <lineage>
        <taxon>Eukaryota</taxon>
        <taxon>Viridiplantae</taxon>
        <taxon>Streptophyta</taxon>
        <taxon>Embryophyta</taxon>
        <taxon>Tracheophyta</taxon>
        <taxon>Spermatophyta</taxon>
        <taxon>Magnoliopsida</taxon>
        <taxon>eudicotyledons</taxon>
        <taxon>Gunneridae</taxon>
        <taxon>Pentapetalae</taxon>
        <taxon>rosids</taxon>
        <taxon>malvids</taxon>
        <taxon>Brassicales</taxon>
        <taxon>Brassicaceae</taxon>
        <taxon>Arabideae</taxon>
        <taxon>Arabis</taxon>
    </lineage>
</organism>
<accession>A0A565C567</accession>
<evidence type="ECO:0000313" key="2">
    <source>
        <dbReference type="Proteomes" id="UP000489600"/>
    </source>
</evidence>
<comment type="caution">
    <text evidence="1">The sequence shown here is derived from an EMBL/GenBank/DDBJ whole genome shotgun (WGS) entry which is preliminary data.</text>
</comment>